<accession>A0AAV9VEX6</accession>
<dbReference type="InterPro" id="IPR035979">
    <property type="entry name" value="RBD_domain_sf"/>
</dbReference>
<feature type="domain" description="RRM" evidence="3">
    <location>
        <begin position="389"/>
        <end position="460"/>
    </location>
</feature>
<dbReference type="InterPro" id="IPR052600">
    <property type="entry name" value="Nuc_rcpt_coact/corep"/>
</dbReference>
<dbReference type="GO" id="GO:0003723">
    <property type="term" value="F:RNA binding"/>
    <property type="evidence" value="ECO:0007669"/>
    <property type="project" value="UniProtKB-UniRule"/>
</dbReference>
<dbReference type="SUPFAM" id="SSF52954">
    <property type="entry name" value="Class II aaRS ABD-related"/>
    <property type="match status" value="1"/>
</dbReference>
<dbReference type="InterPro" id="IPR012677">
    <property type="entry name" value="Nucleotide-bd_a/b_plait_sf"/>
</dbReference>
<dbReference type="PANTHER" id="PTHR23295">
    <property type="entry name" value="NUCLEAR RECEPTOR COACTIVATOR 5-RELATED"/>
    <property type="match status" value="1"/>
</dbReference>
<sequence>MSATPPRPGSTEPISSSASSLTPGPESDSEKQSEPEVLESTEPTSSGIESTADADEKTYTPNVDVGLVAETDVPAEDEQPVTTSVPKELSPVSPVPIHIAEPSKIPLLLDPALSRTIPNEEQIPSDIGSALSDPSLAGDSIIALESGHTADQVTSNDTTKTAGSGDHAVESANQLVHQAEPSESENPFVMMQDAPPAGAEANLASVDTAMTDVLPAGAEPTVESHPASMMKDHDSTTEPTSPSHSVNLQALLATMVNQTQAMPDVNGPNGITRADLTVVTQPNHPDAANVSQPLASPSTLPQVPSSLPPLKVSSSTLPALPVQASPVSISHPTNLRHPLPENPTTLSYSEGDEGETAFTADEEKAYETFLSIERDYVAKGEWSRFPNGSRLFIGNLSSERVSKRDIYRVFAKHGKLAQISIKQAFGFVQFFDASACTKALREEQGTPVRGRKMHLEISKPQRNSRNSESQASGRAGPPRRSRTPEEPISPRNRGSSYRGAAFGDRDREARNSRENGLRGRDEYRPGDRRMSSPRPQYGRERDDYYPSRDFRDRDRSRSPRGRYRSPTPPHRGSFERPRSPVQAIDALFVVFDELDPAYIKYVDNIFRDRRLRTDVLHMTPRIHLETYIKRQVVEGCHAVVFLTRATQQANKVSIQIFKGGSNSGQYDEYDMVNPEAAAELVRRACAASSPQYAAPNGYPNAPYQGQQQSHSGYMPATQPSIYPVNPPQAAPALSAPLSQANLTGILQNLDPATLQTLLAQLQSQQQQSGQTAAVQNSYMQPAAQQMQKPADLAALLGAAQAQAQQAYGNMPSGIVPDYQNPALVGLLSGLNQRNAQQPQTNQQVQNIMSQLTGQWTTGR</sequence>
<dbReference type="Gene3D" id="3.30.70.330">
    <property type="match status" value="1"/>
</dbReference>
<evidence type="ECO:0000256" key="2">
    <source>
        <dbReference type="SAM" id="MobiDB-lite"/>
    </source>
</evidence>
<feature type="compositionally biased region" description="Polar residues" evidence="2">
    <location>
        <begin position="282"/>
        <end position="295"/>
    </location>
</feature>
<feature type="compositionally biased region" description="Polar residues" evidence="2">
    <location>
        <begin position="460"/>
        <end position="472"/>
    </location>
</feature>
<feature type="compositionally biased region" description="Basic and acidic residues" evidence="2">
    <location>
        <begin position="503"/>
        <end position="530"/>
    </location>
</feature>
<evidence type="ECO:0000259" key="3">
    <source>
        <dbReference type="PROSITE" id="PS50102"/>
    </source>
</evidence>
<feature type="region of interest" description="Disordered" evidence="2">
    <location>
        <begin position="1"/>
        <end position="94"/>
    </location>
</feature>
<feature type="compositionally biased region" description="Polar residues" evidence="2">
    <location>
        <begin position="12"/>
        <end position="22"/>
    </location>
</feature>
<dbReference type="EMBL" id="JAVHNQ010000001">
    <property type="protein sequence ID" value="KAK6359628.1"/>
    <property type="molecule type" value="Genomic_DNA"/>
</dbReference>
<organism evidence="4 5">
    <name type="scientific">Orbilia brochopaga</name>
    <dbReference type="NCBI Taxonomy" id="3140254"/>
    <lineage>
        <taxon>Eukaryota</taxon>
        <taxon>Fungi</taxon>
        <taxon>Dikarya</taxon>
        <taxon>Ascomycota</taxon>
        <taxon>Pezizomycotina</taxon>
        <taxon>Orbiliomycetes</taxon>
        <taxon>Orbiliales</taxon>
        <taxon>Orbiliaceae</taxon>
        <taxon>Orbilia</taxon>
    </lineage>
</organism>
<feature type="region of interest" description="Disordered" evidence="2">
    <location>
        <begin position="282"/>
        <end position="309"/>
    </location>
</feature>
<feature type="compositionally biased region" description="Low complexity" evidence="2">
    <location>
        <begin position="296"/>
        <end position="309"/>
    </location>
</feature>
<proteinExistence type="predicted"/>
<comment type="caution">
    <text evidence="4">The sequence shown here is derived from an EMBL/GenBank/DDBJ whole genome shotgun (WGS) entry which is preliminary data.</text>
</comment>
<dbReference type="PROSITE" id="PS50102">
    <property type="entry name" value="RRM"/>
    <property type="match status" value="1"/>
</dbReference>
<evidence type="ECO:0000313" key="4">
    <source>
        <dbReference type="EMBL" id="KAK6359628.1"/>
    </source>
</evidence>
<dbReference type="AlphaFoldDB" id="A0AAV9VEX6"/>
<keyword evidence="1" id="KW-0694">RNA-binding</keyword>
<feature type="region of interest" description="Disordered" evidence="2">
    <location>
        <begin position="328"/>
        <end position="355"/>
    </location>
</feature>
<reference evidence="4 5" key="1">
    <citation type="submission" date="2019-10" db="EMBL/GenBank/DDBJ databases">
        <authorList>
            <person name="Palmer J.M."/>
        </authorList>
    </citation>
    <scope>NUCLEOTIDE SEQUENCE [LARGE SCALE GENOMIC DNA]</scope>
    <source>
        <strain evidence="4 5">TWF696</strain>
    </source>
</reference>
<evidence type="ECO:0000256" key="1">
    <source>
        <dbReference type="PROSITE-ProRule" id="PRU00176"/>
    </source>
</evidence>
<gene>
    <name evidence="4" type="ORF">TWF696_000774</name>
</gene>
<feature type="region of interest" description="Disordered" evidence="2">
    <location>
        <begin position="218"/>
        <end position="243"/>
    </location>
</feature>
<evidence type="ECO:0000313" key="5">
    <source>
        <dbReference type="Proteomes" id="UP001375240"/>
    </source>
</evidence>
<feature type="compositionally biased region" description="Basic and acidic residues" evidence="2">
    <location>
        <begin position="537"/>
        <end position="557"/>
    </location>
</feature>
<dbReference type="PANTHER" id="PTHR23295:SF6">
    <property type="entry name" value="NEOSIN, ISOFORM A"/>
    <property type="match status" value="1"/>
</dbReference>
<keyword evidence="5" id="KW-1185">Reference proteome</keyword>
<protein>
    <recommendedName>
        <fullName evidence="3">RRM domain-containing protein</fullName>
    </recommendedName>
</protein>
<name>A0AAV9VEX6_9PEZI</name>
<dbReference type="InterPro" id="IPR000504">
    <property type="entry name" value="RRM_dom"/>
</dbReference>
<dbReference type="SUPFAM" id="SSF54928">
    <property type="entry name" value="RNA-binding domain, RBD"/>
    <property type="match status" value="1"/>
</dbReference>
<feature type="region of interest" description="Disordered" evidence="2">
    <location>
        <begin position="442"/>
        <end position="578"/>
    </location>
</feature>
<dbReference type="SMART" id="SM00360">
    <property type="entry name" value="RRM"/>
    <property type="match status" value="1"/>
</dbReference>
<dbReference type="Proteomes" id="UP001375240">
    <property type="component" value="Unassembled WGS sequence"/>
</dbReference>
<dbReference type="Pfam" id="PF00076">
    <property type="entry name" value="RRM_1"/>
    <property type="match status" value="1"/>
</dbReference>